<dbReference type="GO" id="GO:0008146">
    <property type="term" value="F:sulfotransferase activity"/>
    <property type="evidence" value="ECO:0007669"/>
    <property type="project" value="InterPro"/>
</dbReference>
<dbReference type="Pfam" id="PF00685">
    <property type="entry name" value="Sulfotransfer_1"/>
    <property type="match status" value="1"/>
</dbReference>
<sequence length="297" mass="34322">MLAPGAGLSAAGARIPHLHRHGHFRTHEGGRRMSARFLCIGTHHKTGTIWMRKVFRAIQRDQDIPFMQCYRAKRLADAAETGPQIIVNWSSSFPRELMDMDHARFLHIIRDPRDVLLSGMRYHRIAPLGNEKFLREKRDEWDGKNYQDHLNALPDDLARLMFEMEHKHDKTVQEMLKWPYGHPRAADVKYEDLIEDEDCSQFRGILEDFAIEGLDIDRAVQCYWDLSLFGGLKKDSDREERVQLHVSSGAKAQWVTKLPREIAEPYADRYGDALKALGYAENDDWVAQCRPMADIAA</sequence>
<organism evidence="2 3">
    <name type="scientific">Salibaculum griseiflavum</name>
    <dbReference type="NCBI Taxonomy" id="1914409"/>
    <lineage>
        <taxon>Bacteria</taxon>
        <taxon>Pseudomonadati</taxon>
        <taxon>Pseudomonadota</taxon>
        <taxon>Alphaproteobacteria</taxon>
        <taxon>Rhodobacterales</taxon>
        <taxon>Roseobacteraceae</taxon>
        <taxon>Salibaculum</taxon>
    </lineage>
</organism>
<evidence type="ECO:0000259" key="1">
    <source>
        <dbReference type="Pfam" id="PF00685"/>
    </source>
</evidence>
<dbReference type="OrthoDB" id="4964299at2"/>
<evidence type="ECO:0000313" key="2">
    <source>
        <dbReference type="EMBL" id="PWG17400.1"/>
    </source>
</evidence>
<dbReference type="SUPFAM" id="SSF52540">
    <property type="entry name" value="P-loop containing nucleoside triphosphate hydrolases"/>
    <property type="match status" value="1"/>
</dbReference>
<comment type="caution">
    <text evidence="2">The sequence shown here is derived from an EMBL/GenBank/DDBJ whole genome shotgun (WGS) entry which is preliminary data.</text>
</comment>
<feature type="domain" description="Sulfotransferase" evidence="1">
    <location>
        <begin position="40"/>
        <end position="198"/>
    </location>
</feature>
<dbReference type="Proteomes" id="UP000245293">
    <property type="component" value="Unassembled WGS sequence"/>
</dbReference>
<dbReference type="AlphaFoldDB" id="A0A2V1P6H8"/>
<gene>
    <name evidence="2" type="ORF">DFK10_06400</name>
</gene>
<dbReference type="InterPro" id="IPR000863">
    <property type="entry name" value="Sulfotransferase_dom"/>
</dbReference>
<keyword evidence="3" id="KW-1185">Reference proteome</keyword>
<protein>
    <recommendedName>
        <fullName evidence="1">Sulfotransferase domain-containing protein</fullName>
    </recommendedName>
</protein>
<dbReference type="Gene3D" id="3.40.50.300">
    <property type="entry name" value="P-loop containing nucleotide triphosphate hydrolases"/>
    <property type="match status" value="1"/>
</dbReference>
<proteinExistence type="predicted"/>
<reference evidence="3" key="1">
    <citation type="submission" date="2018-05" db="EMBL/GenBank/DDBJ databases">
        <authorList>
            <person name="Du Z."/>
            <person name="Wang X."/>
        </authorList>
    </citation>
    <scope>NUCLEOTIDE SEQUENCE [LARGE SCALE GENOMIC DNA]</scope>
    <source>
        <strain evidence="3">WDS4C29</strain>
    </source>
</reference>
<evidence type="ECO:0000313" key="3">
    <source>
        <dbReference type="Proteomes" id="UP000245293"/>
    </source>
</evidence>
<accession>A0A2V1P6H8</accession>
<dbReference type="InterPro" id="IPR027417">
    <property type="entry name" value="P-loop_NTPase"/>
</dbReference>
<dbReference type="EMBL" id="QETF01000005">
    <property type="protein sequence ID" value="PWG17400.1"/>
    <property type="molecule type" value="Genomic_DNA"/>
</dbReference>
<name>A0A2V1P6H8_9RHOB</name>